<dbReference type="GO" id="GO:0030247">
    <property type="term" value="F:polysaccharide binding"/>
    <property type="evidence" value="ECO:0007669"/>
    <property type="project" value="UniProtKB-UniRule"/>
</dbReference>
<dbReference type="Gene3D" id="2.60.40.290">
    <property type="match status" value="1"/>
</dbReference>
<dbReference type="InterPro" id="IPR008965">
    <property type="entry name" value="CBM2/CBM3_carb-bd_dom_sf"/>
</dbReference>
<evidence type="ECO:0000256" key="8">
    <source>
        <dbReference type="SAM" id="SignalP"/>
    </source>
</evidence>
<proteinExistence type="predicted"/>
<keyword evidence="6" id="KW-0624">Polysaccharide degradation</keyword>
<accession>A0AAU2H926</accession>
<keyword evidence="2" id="KW-0378">Hydrolase</keyword>
<dbReference type="InterPro" id="IPR023309">
    <property type="entry name" value="Endo-1-4-beta-glucanase_dom2"/>
</dbReference>
<dbReference type="InterPro" id="IPR012341">
    <property type="entry name" value="6hp_glycosidase-like_sf"/>
</dbReference>
<dbReference type="Pfam" id="PF17957">
    <property type="entry name" value="Big_7"/>
    <property type="match status" value="1"/>
</dbReference>
<dbReference type="InterPro" id="IPR000556">
    <property type="entry name" value="Glyco_hydro_48F"/>
</dbReference>
<dbReference type="Gene3D" id="2.170.160.10">
    <property type="entry name" value="Endo-1,4-beta-glucanase f. Domain 2"/>
    <property type="match status" value="1"/>
</dbReference>
<dbReference type="SMART" id="SM00637">
    <property type="entry name" value="CBD_II"/>
    <property type="match status" value="1"/>
</dbReference>
<sequence>MDPGHRRRAVRRWWTAALAALALPLTMLATSTTAAHAAAVRCSVDYKTNDWGSGFTADLTITNRGTDTIDGWTLTYAYGGNQKLTNGWNGTWSQAGQTVTVKDAGYNAKIAAGAAVSTGAQFTYSGTNTAPSSFAINGTTCAGAHLPPVTVLTSPSAGAVYTQGDAVPLAATAAAADNATVSKVEFYDDTTLLGTDTSPPYTFSASNLAVGSHSLLAKAYDSLDASAESTPVGIMVASGPAVVASPTQLAVQQGKSDMFSVKLSKQPSANVTVSTARTGGNAGLSVSSGSSLTFTPSNWGTAQTVTIAADSSGTGGATFTASAAGHSKATVTVTELPASKTYDARFLDLYGKITNPANGYFSPEGIPYHSVETLIVEAPDQGHETTSEAYSYLIWLQATYGKVTGDWSKFNGAWALMEKYMIPTHADQPTNSFYNASKPATYAPEEDTPNEYPAKLDTSVPVGSDPIAGELKSAYGTDDIYGMHWLQDVDNVYGYGDTPGGTCEGGPTAKGPSYINTFQRGPQESVWETVPQPTCDAFKYGGKNGYLDLFTGDNSYAKQWKYTDAPDADARAVQAAYWANVWAKAQGKGGDVTATVGKAAKMGDYLRYAMYDKYFKKIGNCVGPSTCPAGTGKDASQYLLSWYYAWGGSTDTGGGWAWRIGSSHAHGGYQNPLAAYALSSNADLKPKSASGAADWGTSLTRQLEFYRWLQSDEGAIAGGATNSWAGRYAAPPAGKSTFYGMYYDEQPVYHDPPSNQWFGFQAWSMERVAEYYQQTGNASAKAVLDKWVKWALSKTTINPDGTYRIPSTLQWSGQPDVWNASSPGANSALHVTVADYTNDVGVAAAFAKTLTYYAAKSGDMAAKTTAKALLDGMWNNYQDSLGIAVPETRADYSRFGDTVYVPSGWSGKMPNGDAINSSSTFASLRSFYKNDPAWSKIEAYLAGGAAPSFTYHRFWAQADIAMAMGSYAELLE</sequence>
<feature type="chain" id="PRO_5043704227" evidence="8">
    <location>
        <begin position="38"/>
        <end position="972"/>
    </location>
</feature>
<feature type="domain" description="CBM2" evidence="9">
    <location>
        <begin position="35"/>
        <end position="144"/>
    </location>
</feature>
<dbReference type="EMBL" id="CP108253">
    <property type="protein sequence ID" value="WTU44890.1"/>
    <property type="molecule type" value="Genomic_DNA"/>
</dbReference>
<organism evidence="10">
    <name type="scientific">Streptomyces sp. NBC_00060</name>
    <dbReference type="NCBI Taxonomy" id="2975636"/>
    <lineage>
        <taxon>Bacteria</taxon>
        <taxon>Bacillati</taxon>
        <taxon>Actinomycetota</taxon>
        <taxon>Actinomycetes</taxon>
        <taxon>Kitasatosporales</taxon>
        <taxon>Streptomycetaceae</taxon>
        <taxon>Streptomyces</taxon>
    </lineage>
</organism>
<gene>
    <name evidence="10" type="ORF">OHV25_37575</name>
</gene>
<dbReference type="InterPro" id="IPR012291">
    <property type="entry name" value="CBM2_carb-bd_dom_sf"/>
</dbReference>
<evidence type="ECO:0000256" key="4">
    <source>
        <dbReference type="ARBA" id="ARBA00023277"/>
    </source>
</evidence>
<feature type="active site" description="Proton donor" evidence="7">
    <location>
        <position position="388"/>
    </location>
</feature>
<reference evidence="10" key="1">
    <citation type="submission" date="2022-10" db="EMBL/GenBank/DDBJ databases">
        <title>The complete genomes of actinobacterial strains from the NBC collection.</title>
        <authorList>
            <person name="Joergensen T.S."/>
            <person name="Alvarez Arevalo M."/>
            <person name="Sterndorff E.B."/>
            <person name="Faurdal D."/>
            <person name="Vuksanovic O."/>
            <person name="Mourched A.-S."/>
            <person name="Charusanti P."/>
            <person name="Shaw S."/>
            <person name="Blin K."/>
            <person name="Weber T."/>
        </authorList>
    </citation>
    <scope>NUCLEOTIDE SEQUENCE</scope>
    <source>
        <strain evidence="10">NBC_00060</strain>
    </source>
</reference>
<evidence type="ECO:0000256" key="3">
    <source>
        <dbReference type="ARBA" id="ARBA00023001"/>
    </source>
</evidence>
<evidence type="ECO:0000256" key="1">
    <source>
        <dbReference type="ARBA" id="ARBA00022729"/>
    </source>
</evidence>
<dbReference type="Pfam" id="PF02011">
    <property type="entry name" value="Glyco_hydro_48"/>
    <property type="match status" value="1"/>
</dbReference>
<dbReference type="Gene3D" id="2.60.40.10">
    <property type="entry name" value="Immunoglobulins"/>
    <property type="match status" value="1"/>
</dbReference>
<dbReference type="Gene3D" id="1.50.10.10">
    <property type="match status" value="1"/>
</dbReference>
<dbReference type="GO" id="GO:0030245">
    <property type="term" value="P:cellulose catabolic process"/>
    <property type="evidence" value="ECO:0007669"/>
    <property type="project" value="UniProtKB-KW"/>
</dbReference>
<keyword evidence="4" id="KW-0119">Carbohydrate metabolism</keyword>
<keyword evidence="3" id="KW-0136">Cellulose degradation</keyword>
<dbReference type="AlphaFoldDB" id="A0AAU2H926"/>
<name>A0AAU2H926_9ACTN</name>
<dbReference type="SUPFAM" id="SSF49384">
    <property type="entry name" value="Carbohydrate-binding domain"/>
    <property type="match status" value="1"/>
</dbReference>
<evidence type="ECO:0000259" key="9">
    <source>
        <dbReference type="PROSITE" id="PS51173"/>
    </source>
</evidence>
<feature type="active site" description="Nucleophile" evidence="7">
    <location>
        <position position="567"/>
    </location>
</feature>
<dbReference type="SUPFAM" id="SSF48208">
    <property type="entry name" value="Six-hairpin glycosidases"/>
    <property type="match status" value="1"/>
</dbReference>
<keyword evidence="1 8" id="KW-0732">Signal</keyword>
<evidence type="ECO:0000256" key="7">
    <source>
        <dbReference type="PIRSR" id="PIRSR600556-1"/>
    </source>
</evidence>
<evidence type="ECO:0000256" key="5">
    <source>
        <dbReference type="ARBA" id="ARBA00023295"/>
    </source>
</evidence>
<dbReference type="InterPro" id="IPR001919">
    <property type="entry name" value="CBD2"/>
</dbReference>
<dbReference type="PRINTS" id="PR00844">
    <property type="entry name" value="GLHYDRLASE48"/>
</dbReference>
<dbReference type="Pfam" id="PF00553">
    <property type="entry name" value="CBM_2"/>
    <property type="match status" value="1"/>
</dbReference>
<protein>
    <submittedName>
        <fullName evidence="10">Cellulose binding domain-containing protein</fullName>
    </submittedName>
</protein>
<dbReference type="GO" id="GO:0008810">
    <property type="term" value="F:cellulase activity"/>
    <property type="evidence" value="ECO:0007669"/>
    <property type="project" value="InterPro"/>
</dbReference>
<evidence type="ECO:0000313" key="10">
    <source>
        <dbReference type="EMBL" id="WTU44890.1"/>
    </source>
</evidence>
<evidence type="ECO:0000256" key="2">
    <source>
        <dbReference type="ARBA" id="ARBA00022801"/>
    </source>
</evidence>
<dbReference type="Gene3D" id="4.10.870.10">
    <property type="entry name" value="Endo-1,4-beta-glucanase f. Domain 3"/>
    <property type="match status" value="1"/>
</dbReference>
<dbReference type="InterPro" id="IPR008928">
    <property type="entry name" value="6-hairpin_glycosidase_sf"/>
</dbReference>
<evidence type="ECO:0000256" key="6">
    <source>
        <dbReference type="ARBA" id="ARBA00023326"/>
    </source>
</evidence>
<dbReference type="InterPro" id="IPR013783">
    <property type="entry name" value="Ig-like_fold"/>
</dbReference>
<dbReference type="PROSITE" id="PS51173">
    <property type="entry name" value="CBM2"/>
    <property type="match status" value="1"/>
</dbReference>
<keyword evidence="5" id="KW-0326">Glycosidase</keyword>
<dbReference type="InterPro" id="IPR027390">
    <property type="entry name" value="Endoglucanase_F_dom3"/>
</dbReference>
<feature type="signal peptide" evidence="8">
    <location>
        <begin position="1"/>
        <end position="37"/>
    </location>
</feature>